<proteinExistence type="predicted"/>
<dbReference type="EMBL" id="FODT01000002">
    <property type="protein sequence ID" value="SEO27844.1"/>
    <property type="molecule type" value="Genomic_DNA"/>
</dbReference>
<name>A0A1H8NE02_9BRAD</name>
<reference evidence="2" key="1">
    <citation type="submission" date="2016-10" db="EMBL/GenBank/DDBJ databases">
        <authorList>
            <person name="Varghese N."/>
            <person name="Submissions S."/>
        </authorList>
    </citation>
    <scope>NUCLEOTIDE SEQUENCE [LARGE SCALE GENOMIC DNA]</scope>
    <source>
        <strain evidence="2">DSM 123</strain>
    </source>
</reference>
<sequence length="98" mass="10888">MTHDHSSIYPFQIEQHSIIYDCSFFLTDNRLITVMAMGKKHTEGLGANPPRACAVGIAKNLIAESEPAPSQEAPHSRKSLLDRVLDRFGRAEPICVHC</sequence>
<organism evidence="1 2">
    <name type="scientific">Rhodopseudomonas pseudopalustris</name>
    <dbReference type="NCBI Taxonomy" id="1513892"/>
    <lineage>
        <taxon>Bacteria</taxon>
        <taxon>Pseudomonadati</taxon>
        <taxon>Pseudomonadota</taxon>
        <taxon>Alphaproteobacteria</taxon>
        <taxon>Hyphomicrobiales</taxon>
        <taxon>Nitrobacteraceae</taxon>
        <taxon>Rhodopseudomonas</taxon>
    </lineage>
</organism>
<dbReference type="AlphaFoldDB" id="A0A1H8NE02"/>
<accession>A0A1H8NE02</accession>
<dbReference type="RefSeq" id="WP_011501478.1">
    <property type="nucleotide sequence ID" value="NZ_FODT01000002.1"/>
</dbReference>
<dbReference type="OrthoDB" id="8140564at2"/>
<protein>
    <submittedName>
        <fullName evidence="1">Uncharacterized protein</fullName>
    </submittedName>
</protein>
<evidence type="ECO:0000313" key="2">
    <source>
        <dbReference type="Proteomes" id="UP000199615"/>
    </source>
</evidence>
<dbReference type="Proteomes" id="UP000199615">
    <property type="component" value="Unassembled WGS sequence"/>
</dbReference>
<evidence type="ECO:0000313" key="1">
    <source>
        <dbReference type="EMBL" id="SEO27844.1"/>
    </source>
</evidence>
<keyword evidence="2" id="KW-1185">Reference proteome</keyword>
<gene>
    <name evidence="1" type="ORF">SAMN05444123_10259</name>
</gene>